<dbReference type="Proteomes" id="UP000036334">
    <property type="component" value="Unassembled WGS sequence"/>
</dbReference>
<dbReference type="OrthoDB" id="4460609at2"/>
<organism evidence="1 2">
    <name type="scientific">Mycobacterium haemophilum</name>
    <dbReference type="NCBI Taxonomy" id="29311"/>
    <lineage>
        <taxon>Bacteria</taxon>
        <taxon>Bacillati</taxon>
        <taxon>Actinomycetota</taxon>
        <taxon>Actinomycetes</taxon>
        <taxon>Mycobacteriales</taxon>
        <taxon>Mycobacteriaceae</taxon>
        <taxon>Mycobacterium</taxon>
    </lineage>
</organism>
<dbReference type="EMBL" id="LDPR01000018">
    <property type="protein sequence ID" value="KLO35059.1"/>
    <property type="molecule type" value="Genomic_DNA"/>
</dbReference>
<dbReference type="PATRIC" id="fig|29311.18.peg.2136"/>
<name>A0A0I9TZ46_9MYCO</name>
<proteinExistence type="predicted"/>
<gene>
    <name evidence="1" type="ORF">ABH38_17155</name>
</gene>
<dbReference type="AlphaFoldDB" id="A0A0I9TZ46"/>
<evidence type="ECO:0000313" key="2">
    <source>
        <dbReference type="Proteomes" id="UP000036334"/>
    </source>
</evidence>
<protein>
    <submittedName>
        <fullName evidence="1">Uncharacterized protein</fullName>
    </submittedName>
</protein>
<reference evidence="1 2" key="1">
    <citation type="submission" date="2015-05" db="EMBL/GenBank/DDBJ databases">
        <title>Genome sequence of Mycobacterium haemophilum.</title>
        <authorList>
            <person name="Greninger A.L."/>
            <person name="Cunningham G."/>
            <person name="Miller S."/>
        </authorList>
    </citation>
    <scope>NUCLEOTIDE SEQUENCE [LARGE SCALE GENOMIC DNA]</scope>
    <source>
        <strain evidence="2">UC1</strain>
    </source>
</reference>
<keyword evidence="2" id="KW-1185">Reference proteome</keyword>
<accession>A0A0I9TZ46</accession>
<dbReference type="RefSeq" id="WP_047316098.1">
    <property type="nucleotide sequence ID" value="NZ_LDPQ01000021.1"/>
</dbReference>
<comment type="caution">
    <text evidence="1">The sequence shown here is derived from an EMBL/GenBank/DDBJ whole genome shotgun (WGS) entry which is preliminary data.</text>
</comment>
<evidence type="ECO:0000313" key="1">
    <source>
        <dbReference type="EMBL" id="KLO35059.1"/>
    </source>
</evidence>
<sequence>MTVAWAFLAEAAATVDNKLNLSGGVLSRFAVGPDRLARFVLVVLTEPDADGSDRQVDVEIRPPTFDEPVRKRFQVPAAAIGKFPGFAFFDIDVILPVDGRWVILVSGGAGTISIPLVVGRDEVEWDSQ</sequence>